<evidence type="ECO:0000313" key="2">
    <source>
        <dbReference type="Proteomes" id="UP000005408"/>
    </source>
</evidence>
<organism evidence="1 2">
    <name type="scientific">Magallana gigas</name>
    <name type="common">Pacific oyster</name>
    <name type="synonym">Crassostrea gigas</name>
    <dbReference type="NCBI Taxonomy" id="29159"/>
    <lineage>
        <taxon>Eukaryota</taxon>
        <taxon>Metazoa</taxon>
        <taxon>Spiralia</taxon>
        <taxon>Lophotrochozoa</taxon>
        <taxon>Mollusca</taxon>
        <taxon>Bivalvia</taxon>
        <taxon>Autobranchia</taxon>
        <taxon>Pteriomorphia</taxon>
        <taxon>Ostreida</taxon>
        <taxon>Ostreoidea</taxon>
        <taxon>Ostreidae</taxon>
        <taxon>Magallana</taxon>
    </lineage>
</organism>
<protein>
    <submittedName>
        <fullName evidence="1">Uncharacterized protein</fullName>
    </submittedName>
</protein>
<reference evidence="1" key="1">
    <citation type="submission" date="2022-08" db="UniProtKB">
        <authorList>
            <consortium name="EnsemblMetazoa"/>
        </authorList>
    </citation>
    <scope>IDENTIFICATION</scope>
    <source>
        <strain evidence="1">05x7-T-G4-1.051#20</strain>
    </source>
</reference>
<evidence type="ECO:0000313" key="1">
    <source>
        <dbReference type="EnsemblMetazoa" id="G20080.1:cds"/>
    </source>
</evidence>
<accession>A0A8W8JS08</accession>
<dbReference type="Proteomes" id="UP000005408">
    <property type="component" value="Unassembled WGS sequence"/>
</dbReference>
<proteinExistence type="predicted"/>
<dbReference type="EnsemblMetazoa" id="G20080.1">
    <property type="protein sequence ID" value="G20080.1:cds"/>
    <property type="gene ID" value="G20080"/>
</dbReference>
<dbReference type="AlphaFoldDB" id="A0A8W8JS08"/>
<sequence>MTNQCLPVLNFQQVTLPMQVSVYYASGKKSVEITNDAHKTICKAFIRGKGVEKIIVDSICKANKSAVIHGAGQILKEESQRTCKRGNSLLQRKDYHNFFGFHWKDMYEDLSRTCPSLLELLSSVVCDIPAAPPSKPFVHIMLAAAVALHGRNQEMSLMHYFTGFILTHGGCTQRTNE</sequence>
<keyword evidence="2" id="KW-1185">Reference proteome</keyword>
<name>A0A8W8JS08_MAGGI</name>